<name>A0A7K0KEJ2_9BACT</name>
<evidence type="ECO:0000313" key="2">
    <source>
        <dbReference type="Proteomes" id="UP000438914"/>
    </source>
</evidence>
<dbReference type="Proteomes" id="UP000438914">
    <property type="component" value="Unassembled WGS sequence"/>
</dbReference>
<dbReference type="Pfam" id="PF12784">
    <property type="entry name" value="PDDEXK_2"/>
    <property type="match status" value="1"/>
</dbReference>
<dbReference type="NCBIfam" id="TIGR01784">
    <property type="entry name" value="T_den_put_tspse"/>
    <property type="match status" value="1"/>
</dbReference>
<dbReference type="PANTHER" id="PTHR41317">
    <property type="entry name" value="PD-(D_E)XK NUCLEASE FAMILY TRANSPOSASE"/>
    <property type="match status" value="1"/>
</dbReference>
<accession>A0A7K0KEJ2</accession>
<gene>
    <name evidence="1" type="ORF">FYJ73_06675</name>
</gene>
<dbReference type="PANTHER" id="PTHR41317:SF1">
    <property type="entry name" value="PD-(D_E)XK NUCLEASE FAMILY TRANSPOSASE"/>
    <property type="match status" value="1"/>
</dbReference>
<dbReference type="RefSeq" id="WP_154533941.1">
    <property type="nucleotide sequence ID" value="NZ_VUNG01000013.1"/>
</dbReference>
<organism evidence="1 2">
    <name type="scientific">Hallella mizrahii</name>
    <dbReference type="NCBI Taxonomy" id="2606637"/>
    <lineage>
        <taxon>Bacteria</taxon>
        <taxon>Pseudomonadati</taxon>
        <taxon>Bacteroidota</taxon>
        <taxon>Bacteroidia</taxon>
        <taxon>Bacteroidales</taxon>
        <taxon>Prevotellaceae</taxon>
        <taxon>Hallella</taxon>
    </lineage>
</organism>
<keyword evidence="2" id="KW-1185">Reference proteome</keyword>
<protein>
    <submittedName>
        <fullName evidence="1">Rpn family recombination-promoting nuclease/putative transposase</fullName>
    </submittedName>
</protein>
<proteinExistence type="predicted"/>
<dbReference type="InterPro" id="IPR010106">
    <property type="entry name" value="RpnA"/>
</dbReference>
<reference evidence="1 2" key="1">
    <citation type="submission" date="2019-08" db="EMBL/GenBank/DDBJ databases">
        <title>In-depth cultivation of the pig gut microbiome towards novel bacterial diversity and tailored functional studies.</title>
        <authorList>
            <person name="Wylensek D."/>
            <person name="Hitch T.C.A."/>
            <person name="Clavel T."/>
        </authorList>
    </citation>
    <scope>NUCLEOTIDE SEQUENCE [LARGE SCALE GENOMIC DNA]</scope>
    <source>
        <strain evidence="1 2">LKV-178-WT-2A</strain>
    </source>
</reference>
<dbReference type="AlphaFoldDB" id="A0A7K0KEJ2"/>
<evidence type="ECO:0000313" key="1">
    <source>
        <dbReference type="EMBL" id="MST84353.1"/>
    </source>
</evidence>
<comment type="caution">
    <text evidence="1">The sequence shown here is derived from an EMBL/GenBank/DDBJ whole genome shotgun (WGS) entry which is preliminary data.</text>
</comment>
<sequence>MKVLRYLDPRADLTFKKIFGEHPDLTTSFLNALLPFKDGEQIETVEFLPAELVPNTPLKKNTIVDVRCRDTHGRQFLVEMQMYWTDTFMQRVLFNASKAYVRQLDKACHYSYLQPVYSLSLVNDIFEPKMKEFYHLYDIVNIEHTDKVIDGLHFVFVELPKFKPQSVLDKKMMVLWLRFLTEMHDDVREIPDEFIENPEIHKAVTLLEESSYTEAQLYGYEEFWDAVMVERTIKDDALKYGTQQGMKEGLEKGMKKGMEMGMEKGIEKGLQQGIEKGMQQGIEKGMQQGIEKGMQQGIEKGMQQGIEKGLQQGIEKGIEKGRTALMLEMAQKLKALNYPIADIAKTTGLTIDQIEKL</sequence>
<dbReference type="EMBL" id="VUNG01000013">
    <property type="protein sequence ID" value="MST84353.1"/>
    <property type="molecule type" value="Genomic_DNA"/>
</dbReference>